<feature type="compositionally biased region" description="Pro residues" evidence="1">
    <location>
        <begin position="1"/>
        <end position="26"/>
    </location>
</feature>
<sequence>MFVSSPLPPSSSPPPPSPASPPPAPPSVRRRHLPLLLPHRASLSSLDKSLAEPRRSSSTGSDRPAELASSTSLCRVLADERGPLVMRCESWPGRPPRGGSLRARTWLGLTWPGWRGGGGGGHGGGGSGGWKGLGRRRGYGRGVRADVERSLRGRRGRAVAWRWLCCGGGLNLVVVLTQKKALKSAKQAEELRREVAYRARTDCVYFIENYTAGITLNVRHPIPIKIDFDTHLTVLAIIRQCIEFARLYRSRSSSKANPVSSSAINLP</sequence>
<dbReference type="Gramene" id="ONK66291">
    <property type="protein sequence ID" value="ONK66291"/>
    <property type="gene ID" value="A4U43_C06F6180"/>
</dbReference>
<accession>A0A5P1EP11</accession>
<evidence type="ECO:0000313" key="2">
    <source>
        <dbReference type="EMBL" id="ONK66291.1"/>
    </source>
</evidence>
<feature type="compositionally biased region" description="Low complexity" evidence="1">
    <location>
        <begin position="34"/>
        <end position="46"/>
    </location>
</feature>
<proteinExistence type="predicted"/>
<keyword evidence="3" id="KW-1185">Reference proteome</keyword>
<dbReference type="EMBL" id="CM007386">
    <property type="protein sequence ID" value="ONK66291.1"/>
    <property type="molecule type" value="Genomic_DNA"/>
</dbReference>
<evidence type="ECO:0000256" key="1">
    <source>
        <dbReference type="SAM" id="MobiDB-lite"/>
    </source>
</evidence>
<protein>
    <submittedName>
        <fullName evidence="2">Uncharacterized protein</fullName>
    </submittedName>
</protein>
<evidence type="ECO:0000313" key="3">
    <source>
        <dbReference type="Proteomes" id="UP000243459"/>
    </source>
</evidence>
<gene>
    <name evidence="2" type="ORF">A4U43_C06F6180</name>
</gene>
<feature type="region of interest" description="Disordered" evidence="1">
    <location>
        <begin position="1"/>
        <end position="71"/>
    </location>
</feature>
<dbReference type="AlphaFoldDB" id="A0A5P1EP11"/>
<dbReference type="Proteomes" id="UP000243459">
    <property type="component" value="Chromosome 6"/>
</dbReference>
<organism evidence="2 3">
    <name type="scientific">Asparagus officinalis</name>
    <name type="common">Garden asparagus</name>
    <dbReference type="NCBI Taxonomy" id="4686"/>
    <lineage>
        <taxon>Eukaryota</taxon>
        <taxon>Viridiplantae</taxon>
        <taxon>Streptophyta</taxon>
        <taxon>Embryophyta</taxon>
        <taxon>Tracheophyta</taxon>
        <taxon>Spermatophyta</taxon>
        <taxon>Magnoliopsida</taxon>
        <taxon>Liliopsida</taxon>
        <taxon>Asparagales</taxon>
        <taxon>Asparagaceae</taxon>
        <taxon>Asparagoideae</taxon>
        <taxon>Asparagus</taxon>
    </lineage>
</organism>
<reference evidence="3" key="1">
    <citation type="journal article" date="2017" name="Nat. Commun.">
        <title>The asparagus genome sheds light on the origin and evolution of a young Y chromosome.</title>
        <authorList>
            <person name="Harkess A."/>
            <person name="Zhou J."/>
            <person name="Xu C."/>
            <person name="Bowers J.E."/>
            <person name="Van der Hulst R."/>
            <person name="Ayyampalayam S."/>
            <person name="Mercati F."/>
            <person name="Riccardi P."/>
            <person name="McKain M.R."/>
            <person name="Kakrana A."/>
            <person name="Tang H."/>
            <person name="Ray J."/>
            <person name="Groenendijk J."/>
            <person name="Arikit S."/>
            <person name="Mathioni S.M."/>
            <person name="Nakano M."/>
            <person name="Shan H."/>
            <person name="Telgmann-Rauber A."/>
            <person name="Kanno A."/>
            <person name="Yue Z."/>
            <person name="Chen H."/>
            <person name="Li W."/>
            <person name="Chen Y."/>
            <person name="Xu X."/>
            <person name="Zhang Y."/>
            <person name="Luo S."/>
            <person name="Chen H."/>
            <person name="Gao J."/>
            <person name="Mao Z."/>
            <person name="Pires J.C."/>
            <person name="Luo M."/>
            <person name="Kudrna D."/>
            <person name="Wing R.A."/>
            <person name="Meyers B.C."/>
            <person name="Yi K."/>
            <person name="Kong H."/>
            <person name="Lavrijsen P."/>
            <person name="Sunseri F."/>
            <person name="Falavigna A."/>
            <person name="Ye Y."/>
            <person name="Leebens-Mack J.H."/>
            <person name="Chen G."/>
        </authorList>
    </citation>
    <scope>NUCLEOTIDE SEQUENCE [LARGE SCALE GENOMIC DNA]</scope>
    <source>
        <strain evidence="3">cv. DH0086</strain>
    </source>
</reference>
<name>A0A5P1EP11_ASPOF</name>